<reference evidence="1 2" key="1">
    <citation type="submission" date="2021-06" db="EMBL/GenBank/DDBJ databases">
        <authorList>
            <person name="Palmer J.M."/>
        </authorList>
    </citation>
    <scope>NUCLEOTIDE SEQUENCE [LARGE SCALE GENOMIC DNA]</scope>
    <source>
        <strain evidence="1 2">AS_MEX2019</strain>
        <tissue evidence="1">Muscle</tissue>
    </source>
</reference>
<proteinExistence type="predicted"/>
<name>A0ABV0XJ00_9TELE</name>
<gene>
    <name evidence="1" type="ORF">AMECASPLE_030463</name>
</gene>
<sequence>MSHTFDSGYMEFKRKFNMEDAPSPPASSNYSSMRLCSTNQRQVCISPWPITLQGSALKHLHPWIPPFCS</sequence>
<evidence type="ECO:0000313" key="2">
    <source>
        <dbReference type="Proteomes" id="UP001469553"/>
    </source>
</evidence>
<organism evidence="1 2">
    <name type="scientific">Ameca splendens</name>
    <dbReference type="NCBI Taxonomy" id="208324"/>
    <lineage>
        <taxon>Eukaryota</taxon>
        <taxon>Metazoa</taxon>
        <taxon>Chordata</taxon>
        <taxon>Craniata</taxon>
        <taxon>Vertebrata</taxon>
        <taxon>Euteleostomi</taxon>
        <taxon>Actinopterygii</taxon>
        <taxon>Neopterygii</taxon>
        <taxon>Teleostei</taxon>
        <taxon>Neoteleostei</taxon>
        <taxon>Acanthomorphata</taxon>
        <taxon>Ovalentaria</taxon>
        <taxon>Atherinomorphae</taxon>
        <taxon>Cyprinodontiformes</taxon>
        <taxon>Goodeidae</taxon>
        <taxon>Ameca</taxon>
    </lineage>
</organism>
<keyword evidence="2" id="KW-1185">Reference proteome</keyword>
<protein>
    <submittedName>
        <fullName evidence="1">Uncharacterized protein</fullName>
    </submittedName>
</protein>
<accession>A0ABV0XJ00</accession>
<evidence type="ECO:0000313" key="1">
    <source>
        <dbReference type="EMBL" id="MEQ2281451.1"/>
    </source>
</evidence>
<dbReference type="Proteomes" id="UP001469553">
    <property type="component" value="Unassembled WGS sequence"/>
</dbReference>
<dbReference type="EMBL" id="JAHRIP010003636">
    <property type="protein sequence ID" value="MEQ2281451.1"/>
    <property type="molecule type" value="Genomic_DNA"/>
</dbReference>
<comment type="caution">
    <text evidence="1">The sequence shown here is derived from an EMBL/GenBank/DDBJ whole genome shotgun (WGS) entry which is preliminary data.</text>
</comment>